<evidence type="ECO:0000256" key="5">
    <source>
        <dbReference type="ARBA" id="ARBA00022729"/>
    </source>
</evidence>
<sequence length="389" mass="41742">MCIKSLLLGAAVAALAAVSSAGAADIPAGAQAAPAADDQDSYVIDCGGGYFYIPGSKTCLRISGYVRFDADAGDALGIKGIDRRMFYDSSNPQGKLNDTWNLHTRFALRTATVSETELGPLRTYTEAYFQYDTNTAPYTITLPPLTPGGPPIVETYNSAWASSSNPTLNFAYIELGGLRLGKDETAFRTFLGYAGNVVNDDIIEPNGYDTMLISYTFTGKNGLSAILSLEQGSAEYTIDSYTPHIAGGVKYAQGWGSLGAVAGYDANFDAWAVKARADFNVHDTLSVFVMGGWRSDGDIENLNNNFYASWGGDWIGWAGASYLLTDKAIANLQVSFDDSKQLAVAANVAYQLVPGFTITPEVVYKKNSNEIQGNDDGIWGGTIRFQRAF</sequence>
<evidence type="ECO:0000313" key="11">
    <source>
        <dbReference type="EMBL" id="PYE88422.1"/>
    </source>
</evidence>
<proteinExistence type="inferred from homology"/>
<evidence type="ECO:0000256" key="6">
    <source>
        <dbReference type="ARBA" id="ARBA00023065"/>
    </source>
</evidence>
<gene>
    <name evidence="11" type="ORF">C7477_10764</name>
</gene>
<dbReference type="InterPro" id="IPR003684">
    <property type="entry name" value="Porin_alphabac"/>
</dbReference>
<keyword evidence="12" id="KW-1185">Reference proteome</keyword>
<feature type="signal peptide" evidence="10">
    <location>
        <begin position="1"/>
        <end position="23"/>
    </location>
</feature>
<comment type="domain">
    <text evidence="10">Consists of 16-stranded beta-barrel sheets, with large surface-exposed loops, that form a transmembrane pore at the center of each barrel. The pore is partially ocluded by a peptide loop that folds into the pore lumen.</text>
</comment>
<keyword evidence="3 10" id="KW-1134">Transmembrane beta strand</keyword>
<keyword evidence="9 10" id="KW-0998">Cell outer membrane</keyword>
<keyword evidence="4 10" id="KW-0812">Transmembrane</keyword>
<dbReference type="Proteomes" id="UP000247454">
    <property type="component" value="Unassembled WGS sequence"/>
</dbReference>
<comment type="function">
    <text evidence="10">Forms passive diffusion pores that allow small molecular weight hydrophilic materials across the outer membrane.</text>
</comment>
<keyword evidence="6 10" id="KW-0406">Ion transport</keyword>
<dbReference type="GO" id="GO:0046930">
    <property type="term" value="C:pore complex"/>
    <property type="evidence" value="ECO:0007669"/>
    <property type="project" value="UniProtKB-KW"/>
</dbReference>
<keyword evidence="2 10" id="KW-0813">Transport</keyword>
<keyword evidence="7 10" id="KW-0626">Porin</keyword>
<dbReference type="AlphaFoldDB" id="A0A318T366"/>
<evidence type="ECO:0000256" key="9">
    <source>
        <dbReference type="ARBA" id="ARBA00023237"/>
    </source>
</evidence>
<feature type="chain" id="PRO_5016191221" description="Porin" evidence="10">
    <location>
        <begin position="24"/>
        <end position="389"/>
    </location>
</feature>
<organism evidence="11 12">
    <name type="scientific">Phyllobacterium leguminum</name>
    <dbReference type="NCBI Taxonomy" id="314237"/>
    <lineage>
        <taxon>Bacteria</taxon>
        <taxon>Pseudomonadati</taxon>
        <taxon>Pseudomonadota</taxon>
        <taxon>Alphaproteobacteria</taxon>
        <taxon>Hyphomicrobiales</taxon>
        <taxon>Phyllobacteriaceae</taxon>
        <taxon>Phyllobacterium</taxon>
    </lineage>
</organism>
<protein>
    <recommendedName>
        <fullName evidence="10">Porin</fullName>
    </recommendedName>
</protein>
<keyword evidence="8 10" id="KW-0472">Membrane</keyword>
<dbReference type="SUPFAM" id="SSF56935">
    <property type="entry name" value="Porins"/>
    <property type="match status" value="1"/>
</dbReference>
<dbReference type="GO" id="GO:0009279">
    <property type="term" value="C:cell outer membrane"/>
    <property type="evidence" value="ECO:0007669"/>
    <property type="project" value="UniProtKB-SubCell"/>
</dbReference>
<comment type="caution">
    <text evidence="11">The sequence shown here is derived from an EMBL/GenBank/DDBJ whole genome shotgun (WGS) entry which is preliminary data.</text>
</comment>
<dbReference type="Pfam" id="PF02530">
    <property type="entry name" value="Porin_2"/>
    <property type="match status" value="1"/>
</dbReference>
<dbReference type="GO" id="GO:0006811">
    <property type="term" value="P:monoatomic ion transport"/>
    <property type="evidence" value="ECO:0007669"/>
    <property type="project" value="UniProtKB-KW"/>
</dbReference>
<keyword evidence="5 10" id="KW-0732">Signal</keyword>
<dbReference type="EMBL" id="QJTF01000007">
    <property type="protein sequence ID" value="PYE88422.1"/>
    <property type="molecule type" value="Genomic_DNA"/>
</dbReference>
<evidence type="ECO:0000313" key="12">
    <source>
        <dbReference type="Proteomes" id="UP000247454"/>
    </source>
</evidence>
<accession>A0A318T366</accession>
<evidence type="ECO:0000256" key="4">
    <source>
        <dbReference type="ARBA" id="ARBA00022692"/>
    </source>
</evidence>
<dbReference type="OrthoDB" id="7801681at2"/>
<dbReference type="GO" id="GO:0015288">
    <property type="term" value="F:porin activity"/>
    <property type="evidence" value="ECO:0007669"/>
    <property type="project" value="UniProtKB-KW"/>
</dbReference>
<evidence type="ECO:0000256" key="3">
    <source>
        <dbReference type="ARBA" id="ARBA00022452"/>
    </source>
</evidence>
<dbReference type="RefSeq" id="WP_110750768.1">
    <property type="nucleotide sequence ID" value="NZ_QJTF01000007.1"/>
</dbReference>
<evidence type="ECO:0000256" key="10">
    <source>
        <dbReference type="RuleBase" id="RU364005"/>
    </source>
</evidence>
<evidence type="ECO:0000256" key="1">
    <source>
        <dbReference type="ARBA" id="ARBA00009521"/>
    </source>
</evidence>
<evidence type="ECO:0000256" key="8">
    <source>
        <dbReference type="ARBA" id="ARBA00023136"/>
    </source>
</evidence>
<name>A0A318T366_9HYPH</name>
<evidence type="ECO:0000256" key="2">
    <source>
        <dbReference type="ARBA" id="ARBA00022448"/>
    </source>
</evidence>
<evidence type="ECO:0000256" key="7">
    <source>
        <dbReference type="ARBA" id="ARBA00023114"/>
    </source>
</evidence>
<comment type="similarity">
    <text evidence="1 10">Belongs to the alphaproteobacteria porin family.</text>
</comment>
<comment type="subcellular location">
    <subcellularLocation>
        <location evidence="10">Cell outer membrane</location>
        <topology evidence="10">Multi-pass membrane protein</topology>
    </subcellularLocation>
</comment>
<reference evidence="11 12" key="1">
    <citation type="submission" date="2018-06" db="EMBL/GenBank/DDBJ databases">
        <title>Genomic Encyclopedia of Type Strains, Phase III (KMG-III): the genomes of soil and plant-associated and newly described type strains.</title>
        <authorList>
            <person name="Whitman W."/>
        </authorList>
    </citation>
    <scope>NUCLEOTIDE SEQUENCE [LARGE SCALE GENOMIC DNA]</scope>
    <source>
        <strain evidence="11 12">ORS 1419</strain>
    </source>
</reference>